<evidence type="ECO:0000256" key="3">
    <source>
        <dbReference type="SAM" id="Phobius"/>
    </source>
</evidence>
<dbReference type="InterPro" id="IPR002446">
    <property type="entry name" value="Lipocalin_bac"/>
</dbReference>
<dbReference type="GO" id="GO:0006950">
    <property type="term" value="P:response to stress"/>
    <property type="evidence" value="ECO:0007669"/>
    <property type="project" value="UniProtKB-ARBA"/>
</dbReference>
<evidence type="ECO:0000313" key="7">
    <source>
        <dbReference type="Proteomes" id="UP000184120"/>
    </source>
</evidence>
<dbReference type="AlphaFoldDB" id="A0A1M6VWC3"/>
<protein>
    <submittedName>
        <fullName evidence="5 6">Lipoprotein</fullName>
    </submittedName>
</protein>
<dbReference type="InterPro" id="IPR000566">
    <property type="entry name" value="Lipocln_cytosolic_FA-bd_dom"/>
</dbReference>
<keyword evidence="6" id="KW-0449">Lipoprotein</keyword>
<dbReference type="InterPro" id="IPR047202">
    <property type="entry name" value="Lipocalin_Blc-like_dom"/>
</dbReference>
<evidence type="ECO:0000313" key="5">
    <source>
        <dbReference type="EMBL" id="GGE89773.1"/>
    </source>
</evidence>
<keyword evidence="8" id="KW-1185">Reference proteome</keyword>
<reference evidence="5" key="1">
    <citation type="journal article" date="2014" name="Int. J. Syst. Evol. Microbiol.">
        <title>Complete genome of a new Firmicutes species belonging to the dominant human colonic microbiota ('Ruminococcus bicirculans') reveals two chromosomes and a selective capacity to utilize plant glucans.</title>
        <authorList>
            <consortium name="NISC Comparative Sequencing Program"/>
            <person name="Wegmann U."/>
            <person name="Louis P."/>
            <person name="Goesmann A."/>
            <person name="Henrissat B."/>
            <person name="Duncan S.H."/>
            <person name="Flint H.J."/>
        </authorList>
    </citation>
    <scope>NUCLEOTIDE SEQUENCE</scope>
    <source>
        <strain evidence="5">CGMCC 1.12707</strain>
    </source>
</reference>
<dbReference type="STRING" id="1434701.SAMN05443634_10465"/>
<dbReference type="OrthoDB" id="594739at2"/>
<dbReference type="PRINTS" id="PR01171">
    <property type="entry name" value="BCTLIPOCALIN"/>
</dbReference>
<dbReference type="InterPro" id="IPR022271">
    <property type="entry name" value="Lipocalin_ApoD"/>
</dbReference>
<accession>A0A1M6VWC3</accession>
<dbReference type="RefSeq" id="WP_072930465.1">
    <property type="nucleotide sequence ID" value="NZ_BMFL01000002.1"/>
</dbReference>
<dbReference type="InterPro" id="IPR022272">
    <property type="entry name" value="Lipocalin_CS"/>
</dbReference>
<sequence length="183" mass="21206">MKSLNKKIISGLAIAGIGGLYYAWLSNRKLQIPSYVDVVSNFDTQQYMGKWYEIARLDFKYEKNLSDVSATYFLNKNGTIEVYNRGFDLIEEKWTEVKGKATFNGEEGMGALKVSFFGPFYSGYNVVMMEPDYETALVFGESHDYMWILSRENTISEEVKQKYLLYAQEKGYDVNKLTWTKQD</sequence>
<organism evidence="6 7">
    <name type="scientific">Chishuiella changwenlii</name>
    <dbReference type="NCBI Taxonomy" id="1434701"/>
    <lineage>
        <taxon>Bacteria</taxon>
        <taxon>Pseudomonadati</taxon>
        <taxon>Bacteroidota</taxon>
        <taxon>Flavobacteriia</taxon>
        <taxon>Flavobacteriales</taxon>
        <taxon>Weeksellaceae</taxon>
        <taxon>Chishuiella</taxon>
    </lineage>
</organism>
<gene>
    <name evidence="5" type="primary">blc</name>
    <name evidence="5" type="ORF">GCM10010984_04270</name>
    <name evidence="6" type="ORF">SAMN05443634_10465</name>
</gene>
<dbReference type="PROSITE" id="PS00213">
    <property type="entry name" value="LIPOCALIN"/>
    <property type="match status" value="1"/>
</dbReference>
<evidence type="ECO:0000256" key="2">
    <source>
        <dbReference type="PIRNR" id="PIRNR036893"/>
    </source>
</evidence>
<evidence type="ECO:0000256" key="1">
    <source>
        <dbReference type="ARBA" id="ARBA00006889"/>
    </source>
</evidence>
<reference evidence="6" key="3">
    <citation type="submission" date="2016-11" db="EMBL/GenBank/DDBJ databases">
        <authorList>
            <person name="Jaros S."/>
            <person name="Januszkiewicz K."/>
            <person name="Wedrychowicz H."/>
        </authorList>
    </citation>
    <scope>NUCLEOTIDE SEQUENCE [LARGE SCALE GENOMIC DNA]</scope>
    <source>
        <strain evidence="6">DSM 27989</strain>
    </source>
</reference>
<name>A0A1M6VWC3_9FLAO</name>
<dbReference type="EMBL" id="BMFL01000002">
    <property type="protein sequence ID" value="GGE89773.1"/>
    <property type="molecule type" value="Genomic_DNA"/>
</dbReference>
<keyword evidence="3" id="KW-1133">Transmembrane helix</keyword>
<dbReference type="PANTHER" id="PTHR10612:SF34">
    <property type="entry name" value="APOLIPOPROTEIN D"/>
    <property type="match status" value="1"/>
</dbReference>
<evidence type="ECO:0000313" key="8">
    <source>
        <dbReference type="Proteomes" id="UP000650994"/>
    </source>
</evidence>
<dbReference type="Pfam" id="PF08212">
    <property type="entry name" value="Lipocalin_2"/>
    <property type="match status" value="1"/>
</dbReference>
<dbReference type="CDD" id="cd19438">
    <property type="entry name" value="lipocalin_Blc-like"/>
    <property type="match status" value="1"/>
</dbReference>
<keyword evidence="3" id="KW-0812">Transmembrane</keyword>
<dbReference type="PANTHER" id="PTHR10612">
    <property type="entry name" value="APOLIPOPROTEIN D"/>
    <property type="match status" value="1"/>
</dbReference>
<dbReference type="PIRSF" id="PIRSF036893">
    <property type="entry name" value="Lipocalin_ApoD"/>
    <property type="match status" value="1"/>
</dbReference>
<evidence type="ECO:0000259" key="4">
    <source>
        <dbReference type="Pfam" id="PF08212"/>
    </source>
</evidence>
<keyword evidence="3" id="KW-0472">Membrane</keyword>
<dbReference type="SUPFAM" id="SSF50814">
    <property type="entry name" value="Lipocalins"/>
    <property type="match status" value="1"/>
</dbReference>
<reference evidence="5" key="5">
    <citation type="submission" date="2024-05" db="EMBL/GenBank/DDBJ databases">
        <authorList>
            <person name="Sun Q."/>
            <person name="Zhou Y."/>
        </authorList>
    </citation>
    <scope>NUCLEOTIDE SEQUENCE</scope>
    <source>
        <strain evidence="5">CGMCC 1.12707</strain>
    </source>
</reference>
<reference evidence="8" key="4">
    <citation type="journal article" date="2019" name="Int. J. Syst. Evol. Microbiol.">
        <title>The Global Catalogue of Microorganisms (GCM) 10K type strain sequencing project: providing services to taxonomists for standard genome sequencing and annotation.</title>
        <authorList>
            <consortium name="The Broad Institute Genomics Platform"/>
            <consortium name="The Broad Institute Genome Sequencing Center for Infectious Disease"/>
            <person name="Wu L."/>
            <person name="Ma J."/>
        </authorList>
    </citation>
    <scope>NUCLEOTIDE SEQUENCE [LARGE SCALE GENOMIC DNA]</scope>
    <source>
        <strain evidence="8">CGMCC 1.12707</strain>
    </source>
</reference>
<reference evidence="7" key="2">
    <citation type="submission" date="2016-11" db="EMBL/GenBank/DDBJ databases">
        <authorList>
            <person name="Varghese N."/>
            <person name="Submissions S."/>
        </authorList>
    </citation>
    <scope>NUCLEOTIDE SEQUENCE [LARGE SCALE GENOMIC DNA]</scope>
    <source>
        <strain evidence="7">DSM 27989</strain>
    </source>
</reference>
<dbReference type="EMBL" id="FRBH01000004">
    <property type="protein sequence ID" value="SHK85787.1"/>
    <property type="molecule type" value="Genomic_DNA"/>
</dbReference>
<feature type="transmembrane region" description="Helical" evidence="3">
    <location>
        <begin position="7"/>
        <end position="25"/>
    </location>
</feature>
<feature type="domain" description="Lipocalin/cytosolic fatty-acid binding" evidence="4">
    <location>
        <begin position="43"/>
        <end position="182"/>
    </location>
</feature>
<comment type="similarity">
    <text evidence="1 2">Belongs to the calycin superfamily. Lipocalin family.</text>
</comment>
<dbReference type="Proteomes" id="UP000184120">
    <property type="component" value="Unassembled WGS sequence"/>
</dbReference>
<dbReference type="Proteomes" id="UP000650994">
    <property type="component" value="Unassembled WGS sequence"/>
</dbReference>
<dbReference type="Gene3D" id="2.40.128.20">
    <property type="match status" value="1"/>
</dbReference>
<proteinExistence type="inferred from homology"/>
<evidence type="ECO:0000313" key="6">
    <source>
        <dbReference type="EMBL" id="SHK85787.1"/>
    </source>
</evidence>
<dbReference type="InterPro" id="IPR012674">
    <property type="entry name" value="Calycin"/>
</dbReference>